<name>A0ABU7AR47_9TELE</name>
<proteinExistence type="predicted"/>
<protein>
    <submittedName>
        <fullName evidence="1">Uncharacterized protein</fullName>
    </submittedName>
</protein>
<organism evidence="1 2">
    <name type="scientific">Ataeniobius toweri</name>
    <dbReference type="NCBI Taxonomy" id="208326"/>
    <lineage>
        <taxon>Eukaryota</taxon>
        <taxon>Metazoa</taxon>
        <taxon>Chordata</taxon>
        <taxon>Craniata</taxon>
        <taxon>Vertebrata</taxon>
        <taxon>Euteleostomi</taxon>
        <taxon>Actinopterygii</taxon>
        <taxon>Neopterygii</taxon>
        <taxon>Teleostei</taxon>
        <taxon>Neoteleostei</taxon>
        <taxon>Acanthomorphata</taxon>
        <taxon>Ovalentaria</taxon>
        <taxon>Atherinomorphae</taxon>
        <taxon>Cyprinodontiformes</taxon>
        <taxon>Goodeidae</taxon>
        <taxon>Ataeniobius</taxon>
    </lineage>
</organism>
<evidence type="ECO:0000313" key="1">
    <source>
        <dbReference type="EMBL" id="MED6240612.1"/>
    </source>
</evidence>
<keyword evidence="2" id="KW-1185">Reference proteome</keyword>
<reference evidence="1 2" key="1">
    <citation type="submission" date="2021-07" db="EMBL/GenBank/DDBJ databases">
        <authorList>
            <person name="Palmer J.M."/>
        </authorList>
    </citation>
    <scope>NUCLEOTIDE SEQUENCE [LARGE SCALE GENOMIC DNA]</scope>
    <source>
        <strain evidence="1 2">AT_MEX2019</strain>
        <tissue evidence="1">Muscle</tissue>
    </source>
</reference>
<dbReference type="EMBL" id="JAHUTI010025190">
    <property type="protein sequence ID" value="MED6240612.1"/>
    <property type="molecule type" value="Genomic_DNA"/>
</dbReference>
<accession>A0ABU7AR47</accession>
<gene>
    <name evidence="1" type="ORF">ATANTOWER_024400</name>
</gene>
<evidence type="ECO:0000313" key="2">
    <source>
        <dbReference type="Proteomes" id="UP001345963"/>
    </source>
</evidence>
<dbReference type="Proteomes" id="UP001345963">
    <property type="component" value="Unassembled WGS sequence"/>
</dbReference>
<comment type="caution">
    <text evidence="1">The sequence shown here is derived from an EMBL/GenBank/DDBJ whole genome shotgun (WGS) entry which is preliminary data.</text>
</comment>
<sequence length="112" mass="12126">MSISVCDTTYNPEHINPTVKHSSGSMFSGGGGKLVKVDGKMDGAKCGVMVQEKAVKTYTKTVVTVTATKGGSIMHAGHIFRFVCPKCSENTYHFPFYSQLCTSLSFINHLKS</sequence>